<comment type="caution">
    <text evidence="1">The sequence shown here is derived from an EMBL/GenBank/DDBJ whole genome shotgun (WGS) entry which is preliminary data.</text>
</comment>
<organism evidence="1 2">
    <name type="scientific">Alteriqipengyuania lutimaris</name>
    <dbReference type="NCBI Taxonomy" id="1538146"/>
    <lineage>
        <taxon>Bacteria</taxon>
        <taxon>Pseudomonadati</taxon>
        <taxon>Pseudomonadota</taxon>
        <taxon>Alphaproteobacteria</taxon>
        <taxon>Sphingomonadales</taxon>
        <taxon>Erythrobacteraceae</taxon>
        <taxon>Alteriqipengyuania</taxon>
    </lineage>
</organism>
<proteinExistence type="predicted"/>
<evidence type="ECO:0000313" key="2">
    <source>
        <dbReference type="Proteomes" id="UP000254101"/>
    </source>
</evidence>
<gene>
    <name evidence="1" type="ORF">DL238_15750</name>
</gene>
<reference evidence="1 2" key="1">
    <citation type="submission" date="2018-07" db="EMBL/GenBank/DDBJ databases">
        <title>Erythrobacter nanhaiensis sp. nov., a novel member of the genus Erythrobacter isolated from the South China Sea.</title>
        <authorList>
            <person name="Chen X."/>
            <person name="Liu J."/>
        </authorList>
    </citation>
    <scope>NUCLEOTIDE SEQUENCE [LARGE SCALE GENOMIC DNA]</scope>
    <source>
        <strain evidence="1 2">S-5</strain>
    </source>
</reference>
<name>A0A395LL08_9SPHN</name>
<protein>
    <submittedName>
        <fullName evidence="1">Gfo/Idh/MocA family oxidoreductase</fullName>
    </submittedName>
</protein>
<dbReference type="AlphaFoldDB" id="A0A395LL08"/>
<evidence type="ECO:0000313" key="1">
    <source>
        <dbReference type="EMBL" id="RDS76104.1"/>
    </source>
</evidence>
<accession>A0A395LL08</accession>
<dbReference type="Proteomes" id="UP000254101">
    <property type="component" value="Unassembled WGS sequence"/>
</dbReference>
<keyword evidence="2" id="KW-1185">Reference proteome</keyword>
<feature type="non-terminal residue" evidence="1">
    <location>
        <position position="1"/>
    </location>
</feature>
<dbReference type="EMBL" id="QRBB01000002">
    <property type="protein sequence ID" value="RDS76104.1"/>
    <property type="molecule type" value="Genomic_DNA"/>
</dbReference>
<dbReference type="Gene3D" id="3.30.360.10">
    <property type="entry name" value="Dihydrodipicolinate Reductase, domain 2"/>
    <property type="match status" value="1"/>
</dbReference>
<sequence>SIYRKFGALIRAEVSDVDVAPLRLVADAFLCGRFKFVEEFYE</sequence>